<proteinExistence type="predicted"/>
<organism evidence="3 4">
    <name type="scientific">Pseudomonas aeruginosa (strain UCBPP-PA14)</name>
    <dbReference type="NCBI Taxonomy" id="208963"/>
    <lineage>
        <taxon>Bacteria</taxon>
        <taxon>Pseudomonadati</taxon>
        <taxon>Pseudomonadota</taxon>
        <taxon>Gammaproteobacteria</taxon>
        <taxon>Pseudomonadales</taxon>
        <taxon>Pseudomonadaceae</taxon>
        <taxon>Pseudomonas</taxon>
    </lineage>
</organism>
<dbReference type="KEGG" id="pau:PA14_63620"/>
<accession>A0A0H2ZI71</accession>
<dbReference type="RefSeq" id="WP_003095318.1">
    <property type="nucleotide sequence ID" value="NC_008463.1"/>
</dbReference>
<dbReference type="Pfam" id="PF00561">
    <property type="entry name" value="Abhydrolase_1"/>
    <property type="match status" value="1"/>
</dbReference>
<evidence type="ECO:0000259" key="2">
    <source>
        <dbReference type="Pfam" id="PF00561"/>
    </source>
</evidence>
<dbReference type="InterPro" id="IPR000073">
    <property type="entry name" value="AB_hydrolase_1"/>
</dbReference>
<evidence type="ECO:0000256" key="1">
    <source>
        <dbReference type="SAM" id="SignalP"/>
    </source>
</evidence>
<dbReference type="Gene3D" id="3.40.50.1820">
    <property type="entry name" value="alpha/beta hydrolase"/>
    <property type="match status" value="1"/>
</dbReference>
<feature type="chain" id="PRO_5030007852" evidence="1">
    <location>
        <begin position="24"/>
        <end position="309"/>
    </location>
</feature>
<feature type="domain" description="AB hydrolase-1" evidence="2">
    <location>
        <begin position="32"/>
        <end position="137"/>
    </location>
</feature>
<dbReference type="Proteomes" id="UP000000653">
    <property type="component" value="Chromosome"/>
</dbReference>
<dbReference type="SMR" id="A0A0H2ZI71"/>
<dbReference type="SUPFAM" id="SSF53474">
    <property type="entry name" value="alpha/beta-Hydrolases"/>
    <property type="match status" value="1"/>
</dbReference>
<dbReference type="InterPro" id="IPR029058">
    <property type="entry name" value="AB_hydrolase_fold"/>
</dbReference>
<dbReference type="ESTHER" id="pseae-clipa">
    <property type="family name" value="Bacterial_lip_FamI.1"/>
</dbReference>
<evidence type="ECO:0000313" key="3">
    <source>
        <dbReference type="EMBL" id="ABJ14196.1"/>
    </source>
</evidence>
<gene>
    <name evidence="3" type="primary">lipC</name>
    <name evidence="3" type="ordered locus">PA14_63620</name>
</gene>
<dbReference type="BioCyc" id="PAER208963:G1G74-5382-MONOMER"/>
<dbReference type="AlphaFoldDB" id="A0A0H2ZI71"/>
<reference evidence="3 4" key="1">
    <citation type="journal article" date="2006" name="Genome Biol.">
        <title>Genomic analysis reveals that Pseudomonas aeruginosa virulence is combinatorial.</title>
        <authorList>
            <person name="Lee D.G."/>
            <person name="Urbach J.M."/>
            <person name="Wu G."/>
            <person name="Liberati N.T."/>
            <person name="Feinbaum R.L."/>
            <person name="Miyata S."/>
            <person name="Diggins L.T."/>
            <person name="He J."/>
            <person name="Saucier M."/>
            <person name="Deziel E."/>
            <person name="Friedman L."/>
            <person name="Li L."/>
            <person name="Grills G."/>
            <person name="Montgomery K."/>
            <person name="Kucherlapati R."/>
            <person name="Rahme L.G."/>
            <person name="Ausubel F.M."/>
        </authorList>
    </citation>
    <scope>NUCLEOTIDE SEQUENCE [LARGE SCALE GENOMIC DNA]</scope>
    <source>
        <strain evidence="3 4">UCBPP-PA14</strain>
    </source>
</reference>
<evidence type="ECO:0000313" key="4">
    <source>
        <dbReference type="Proteomes" id="UP000000653"/>
    </source>
</evidence>
<name>A0A0H2ZI71_PSEAB</name>
<keyword evidence="1" id="KW-0732">Signal</keyword>
<feature type="signal peptide" evidence="1">
    <location>
        <begin position="1"/>
        <end position="23"/>
    </location>
</feature>
<sequence>MNKNKTFLAAALVALAASLPVHAATDYTRTRYPIVLSHGLFGFKSVGPVDYWHAIVPALEKDGAKVFATSQSPVNSNEVRGEQLLAQVEEVLALTGAEKVNLIGHSQGGMTVRYVAGVAPQLVASVTTMGTPHKGTPVADAVTGFSEFLGPIGTEVIASAVEALFSVVDIVDGGEWVKGDALAALNSLNTPGTARFNQRFPQAIPASACGQGAETVAGVRYYSMSGTGSLTNALDPSSAGLAVTGLLFGEANDGLVGQCSSHLGSVVKDNYRMDHLDEVNQLLGLVSLFESDPTQVYRQHANRLRNVGL</sequence>
<protein>
    <submittedName>
        <fullName evidence="3">Lipase LipC</fullName>
    </submittedName>
</protein>
<dbReference type="EMBL" id="CP000438">
    <property type="protein sequence ID" value="ABJ14196.1"/>
    <property type="molecule type" value="Genomic_DNA"/>
</dbReference>
<dbReference type="HOGENOM" id="CLU_062016_0_0_6"/>